<dbReference type="GO" id="GO:0044550">
    <property type="term" value="P:secondary metabolite biosynthetic process"/>
    <property type="evidence" value="ECO:0007669"/>
    <property type="project" value="UniProtKB-ARBA"/>
</dbReference>
<dbReference type="PROSITE" id="PS00012">
    <property type="entry name" value="PHOSPHOPANTETHEINE"/>
    <property type="match status" value="1"/>
</dbReference>
<dbReference type="InterPro" id="IPR036736">
    <property type="entry name" value="ACP-like_sf"/>
</dbReference>
<dbReference type="InterPro" id="IPR025110">
    <property type="entry name" value="AMP-bd_C"/>
</dbReference>
<dbReference type="Pfam" id="PF00668">
    <property type="entry name" value="Condensation"/>
    <property type="match status" value="4"/>
</dbReference>
<dbReference type="SUPFAM" id="SSF51679">
    <property type="entry name" value="Bacterial luciferase-like"/>
    <property type="match status" value="1"/>
</dbReference>
<dbReference type="InterPro" id="IPR024011">
    <property type="entry name" value="Biosynth_lucif-like_mOase_dom"/>
</dbReference>
<dbReference type="InterPro" id="IPR006162">
    <property type="entry name" value="Ppantetheine_attach_site"/>
</dbReference>
<dbReference type="Gene3D" id="2.30.38.10">
    <property type="entry name" value="Luciferase, Domain 3"/>
    <property type="match status" value="2"/>
</dbReference>
<dbReference type="InterPro" id="IPR001242">
    <property type="entry name" value="Condensation_dom"/>
</dbReference>
<dbReference type="NCBIfam" id="TIGR01733">
    <property type="entry name" value="AA-adenyl-dom"/>
    <property type="match status" value="2"/>
</dbReference>
<dbReference type="FunFam" id="3.30.300.30:FF:000015">
    <property type="entry name" value="Nonribosomal peptide synthase SidD"/>
    <property type="match status" value="2"/>
</dbReference>
<accession>A0AAF0CE65</accession>
<keyword evidence="7" id="KW-1185">Reference proteome</keyword>
<dbReference type="Gene3D" id="3.40.50.12780">
    <property type="entry name" value="N-terminal domain of ligase-like"/>
    <property type="match status" value="1"/>
</dbReference>
<dbReference type="Proteomes" id="UP000032352">
    <property type="component" value="Chromosome pTvir"/>
</dbReference>
<dbReference type="SUPFAM" id="SSF56801">
    <property type="entry name" value="Acetyl-CoA synthetase-like"/>
    <property type="match status" value="4"/>
</dbReference>
<dbReference type="PANTHER" id="PTHR45527">
    <property type="entry name" value="NONRIBOSOMAL PEPTIDE SYNTHETASE"/>
    <property type="match status" value="1"/>
</dbReference>
<feature type="domain" description="Carrier" evidence="5">
    <location>
        <begin position="3971"/>
        <end position="4045"/>
    </location>
</feature>
<dbReference type="InterPro" id="IPR042099">
    <property type="entry name" value="ANL_N_sf"/>
</dbReference>
<dbReference type="FunFam" id="3.30.300.30:FF:000010">
    <property type="entry name" value="Enterobactin synthetase component F"/>
    <property type="match status" value="1"/>
</dbReference>
<dbReference type="GO" id="GO:0043041">
    <property type="term" value="P:amino acid activation for nonribosomal peptide biosynthetic process"/>
    <property type="evidence" value="ECO:0007669"/>
    <property type="project" value="TreeGrafter"/>
</dbReference>
<protein>
    <submittedName>
        <fullName evidence="6">Non-ribosomal peptide synthetase</fullName>
    </submittedName>
</protein>
<dbReference type="FunFam" id="3.40.50.12780:FF:000012">
    <property type="entry name" value="Non-ribosomal peptide synthetase"/>
    <property type="match status" value="2"/>
</dbReference>
<dbReference type="InterPro" id="IPR000873">
    <property type="entry name" value="AMP-dep_synth/lig_dom"/>
</dbReference>
<evidence type="ECO:0000313" key="7">
    <source>
        <dbReference type="Proteomes" id="UP000032352"/>
    </source>
</evidence>
<dbReference type="CDD" id="cd19531">
    <property type="entry name" value="LCL_NRPS-like"/>
    <property type="match status" value="2"/>
</dbReference>
<dbReference type="NCBIfam" id="NF003417">
    <property type="entry name" value="PRK04813.1"/>
    <property type="match status" value="4"/>
</dbReference>
<dbReference type="Gene3D" id="3.30.559.30">
    <property type="entry name" value="Nonribosomal peptide synthetase, condensation domain"/>
    <property type="match status" value="4"/>
</dbReference>
<dbReference type="Pfam" id="PF00550">
    <property type="entry name" value="PP-binding"/>
    <property type="match status" value="3"/>
</dbReference>
<dbReference type="InterPro" id="IPR020806">
    <property type="entry name" value="PKS_PP-bd"/>
</dbReference>
<dbReference type="KEGG" id="tvd:SG34_031245"/>
<dbReference type="SMART" id="SM00823">
    <property type="entry name" value="PKS_PP"/>
    <property type="match status" value="3"/>
</dbReference>
<dbReference type="InterPro" id="IPR010071">
    <property type="entry name" value="AA_adenyl_dom"/>
</dbReference>
<dbReference type="Gene3D" id="1.10.10.1830">
    <property type="entry name" value="Non-ribosomal peptide synthase, adenylation domain"/>
    <property type="match status" value="1"/>
</dbReference>
<proteinExistence type="inferred from homology"/>
<dbReference type="InterPro" id="IPR011251">
    <property type="entry name" value="Luciferase-like_dom"/>
</dbReference>
<keyword evidence="3" id="KW-0596">Phosphopantetheine</keyword>
<evidence type="ECO:0000256" key="4">
    <source>
        <dbReference type="ARBA" id="ARBA00022553"/>
    </source>
</evidence>
<evidence type="ECO:0000256" key="2">
    <source>
        <dbReference type="ARBA" id="ARBA00006432"/>
    </source>
</evidence>
<dbReference type="Gene3D" id="3.30.300.30">
    <property type="match status" value="3"/>
</dbReference>
<dbReference type="Pfam" id="PF00501">
    <property type="entry name" value="AMP-binding"/>
    <property type="match status" value="4"/>
</dbReference>
<dbReference type="Gene3D" id="3.30.559.10">
    <property type="entry name" value="Chloramphenicol acetyltransferase-like domain"/>
    <property type="match status" value="4"/>
</dbReference>
<dbReference type="PROSITE" id="PS00455">
    <property type="entry name" value="AMP_BINDING"/>
    <property type="match status" value="3"/>
</dbReference>
<dbReference type="GO" id="GO:0005737">
    <property type="term" value="C:cytoplasm"/>
    <property type="evidence" value="ECO:0007669"/>
    <property type="project" value="TreeGrafter"/>
</dbReference>
<keyword evidence="4" id="KW-0597">Phosphoprotein</keyword>
<dbReference type="InterPro" id="IPR020845">
    <property type="entry name" value="AMP-binding_CS"/>
</dbReference>
<dbReference type="GO" id="GO:0016705">
    <property type="term" value="F:oxidoreductase activity, acting on paired donors, with incorporation or reduction of molecular oxygen"/>
    <property type="evidence" value="ECO:0007669"/>
    <property type="project" value="InterPro"/>
</dbReference>
<dbReference type="InterPro" id="IPR009081">
    <property type="entry name" value="PP-bd_ACP"/>
</dbReference>
<evidence type="ECO:0000259" key="5">
    <source>
        <dbReference type="PROSITE" id="PS50075"/>
    </source>
</evidence>
<dbReference type="Gene3D" id="3.40.50.980">
    <property type="match status" value="6"/>
</dbReference>
<organism evidence="6 7">
    <name type="scientific">Thalassomonas viridans</name>
    <dbReference type="NCBI Taxonomy" id="137584"/>
    <lineage>
        <taxon>Bacteria</taxon>
        <taxon>Pseudomonadati</taxon>
        <taxon>Pseudomonadota</taxon>
        <taxon>Gammaproteobacteria</taxon>
        <taxon>Alteromonadales</taxon>
        <taxon>Colwelliaceae</taxon>
        <taxon>Thalassomonas</taxon>
    </lineage>
</organism>
<dbReference type="Pfam" id="PF13193">
    <property type="entry name" value="AMP-binding_C"/>
    <property type="match status" value="3"/>
</dbReference>
<dbReference type="NCBIfam" id="TIGR04020">
    <property type="entry name" value="seco_metab_LLM"/>
    <property type="match status" value="1"/>
</dbReference>
<dbReference type="PROSITE" id="PS50075">
    <property type="entry name" value="CARRIER"/>
    <property type="match status" value="3"/>
</dbReference>
<dbReference type="RefSeq" id="WP_053047329.1">
    <property type="nucleotide sequence ID" value="NZ_CP059734.1"/>
</dbReference>
<dbReference type="Pfam" id="PF18563">
    <property type="entry name" value="TubC_N"/>
    <property type="match status" value="1"/>
</dbReference>
<dbReference type="InterPro" id="IPR036661">
    <property type="entry name" value="Luciferase-like_sf"/>
</dbReference>
<feature type="domain" description="Carrier" evidence="5">
    <location>
        <begin position="1390"/>
        <end position="1465"/>
    </location>
</feature>
<dbReference type="PANTHER" id="PTHR45527:SF1">
    <property type="entry name" value="FATTY ACID SYNTHASE"/>
    <property type="match status" value="1"/>
</dbReference>
<dbReference type="InterPro" id="IPR041464">
    <property type="entry name" value="TubC_N"/>
</dbReference>
<gene>
    <name evidence="6" type="ORF">SG34_031245</name>
</gene>
<dbReference type="InterPro" id="IPR023213">
    <property type="entry name" value="CAT-like_dom_sf"/>
</dbReference>
<reference evidence="6 7" key="1">
    <citation type="journal article" date="2015" name="Genome Announc.">
        <title>Draft Genome Sequences of Marine Isolates of Thalassomonas viridans and Thalassomonas actiniarum.</title>
        <authorList>
            <person name="Olonade I."/>
            <person name="van Zyl L.J."/>
            <person name="Trindade M."/>
        </authorList>
    </citation>
    <scope>NUCLEOTIDE SEQUENCE [LARGE SCALE GENOMIC DNA]</scope>
    <source>
        <strain evidence="6 7">XOM25</strain>
    </source>
</reference>
<reference evidence="6 7" key="2">
    <citation type="journal article" date="2022" name="Mar. Drugs">
        <title>Bioassay-Guided Fractionation Leads to the Detection of Cholic Acid Generated by the Rare Thalassomonas sp.</title>
        <authorList>
            <person name="Pheiffer F."/>
            <person name="Schneider Y.K."/>
            <person name="Hansen E.H."/>
            <person name="Andersen J.H."/>
            <person name="Isaksson J."/>
            <person name="Busche T."/>
            <person name="R C."/>
            <person name="Kalinowski J."/>
            <person name="Zyl L.V."/>
            <person name="Trindade M."/>
        </authorList>
    </citation>
    <scope>NUCLEOTIDE SEQUENCE [LARGE SCALE GENOMIC DNA]</scope>
    <source>
        <strain evidence="6 7">XOM25</strain>
    </source>
</reference>
<dbReference type="Gene3D" id="3.20.20.30">
    <property type="entry name" value="Luciferase-like domain"/>
    <property type="match status" value="1"/>
</dbReference>
<dbReference type="SUPFAM" id="SSF52777">
    <property type="entry name" value="CoA-dependent acyltransferases"/>
    <property type="match status" value="8"/>
</dbReference>
<dbReference type="EMBL" id="CP059734">
    <property type="protein sequence ID" value="WDE09241.1"/>
    <property type="molecule type" value="Genomic_DNA"/>
</dbReference>
<feature type="domain" description="Carrier" evidence="5">
    <location>
        <begin position="2450"/>
        <end position="2524"/>
    </location>
</feature>
<comment type="cofactor">
    <cofactor evidence="1">
        <name>pantetheine 4'-phosphate</name>
        <dbReference type="ChEBI" id="CHEBI:47942"/>
    </cofactor>
</comment>
<name>A0AAF0CE65_9GAMM</name>
<dbReference type="InterPro" id="IPR045851">
    <property type="entry name" value="AMP-bd_C_sf"/>
</dbReference>
<dbReference type="SUPFAM" id="SSF47336">
    <property type="entry name" value="ACP-like"/>
    <property type="match status" value="3"/>
</dbReference>
<dbReference type="InterPro" id="IPR044894">
    <property type="entry name" value="TubC_N_sf"/>
</dbReference>
<dbReference type="CDD" id="cd05930">
    <property type="entry name" value="A_NRPS"/>
    <property type="match status" value="2"/>
</dbReference>
<sequence>MNFDALLDYCLKHNIGLSIENQQLKIQCEDEQYTRELIAALQAHKSRLMAFLSESQAPVQTYDAELGAPTTFIQQRFWLLEQLYELAPAYHLSKSYRLNGAIEAGHILAAMAHVVEKHPSLRTTYAMVDGQLRQFIRTGNLEVDVHDMQGRSAREIRDYCNREIDKPFDLEQDLMIRFSLLTLAPDQYQLLLVVHHIACDGSSLTLVMEDLVQACLRLGRGQELAVEPLPARYIDFAARQHHRHSQQGFAPELDYWQERLAGAPGVHALPLDRPRDPGSANPGAVLVRRTDGQTLHRLRAFCQDSQATLFNFSHALYSLFLAKYSKETDIVLGTPVLDRSEAKYQKVVGLFIDNLILRCRPDMSLSFGDWLSRCRQQFMADLEHQRVPFELIARSLADEASQEYNPVFQLMLVVQNLQPGLPRLPGISLSEQTLKEPAAKLDLTLNVIDGGDFIDFRWEYNAALFEHGTITAMAEQMAALLEQCLATPQQAMSALTALTRAQSAQLARWNQTEAAFERQLCLHQTFELVAKKQPGNTAVRFGDKVLSYGELNARANRLARYLVSQGAGPDQRIGMMLERSLDMVVALLGILKAGAAYVPLDPAYPVGRLAYMVRDSKPLLVLSQQALRDILPRDNGCPVLALDALELASWGDSDGACTGVTSNNLAYMIYTSGSTGQPKGVMIEHLGVVNLFASLSRTRPVKPQQPEVWLASTSISFDISVLELFWSLSRGAEVVLQAERTTALPALGRDSKLGMSLFFFSSDAEAEEPYNLLFKGAEFADQHGFEAIWVPERHFHQFGGIFPNAAVAGAAVAALTQNVAIRAGSVVLPLHDPIRVAEEWAMIDKMSGGRVGLSVAPGWHPNDFVLAPQQYGQRRDVVNKSLAEINTLWQGGQVSRSNGTGARVPVSIFPKPVQAELPVWVTIAKNPEAFRYAGEQGFNILTHLLGQSFEELEARIALYRQARKDSGLDPDTGKITLMIHSFVSDDIAYVKQHAGTPFREYLRNSVDLLKPIARESGLDLDKADNMDTILDAAFSRYFNDYSLIGTPQSCLGTLQRLHALGVDEIACLVDFGIAGDIVLANLPYLNQLQQQFNCRAAQLNYLHRARGRSEDDLTLIGKHGINHVQMTPSYIKEMAATALGREALARVDCLLVGGEAVSADLSARLCEAVGGEVYNVYGPTETTIWSAIRQLRGDAYIGGPVANTQFYIMDKQLQLQGPGSPGELYIGGLGLARGYFNDQAKTDASFIRWQGQRIYRTGDLARWREDGTLEYLGRADFQAKIRGFRIELEEVEAKIRQLPRVGDAVARVQKDPRGQDTLVAYVVLPDENTGLDEAAFFTRLQTDLRDQLADFMVPDAFARLDRLPLTPNGKLDRKQLPPISPAGRREAYVAPRNHIERTLCEIWQSLFNLEQVSIRDNFYALGGHSLTATRLHARIRETLAVDLSLREMFMTQSLAELAQVVAAAGEGDESEIIPVERGEQMPLSYGQKRLWFIDQLDHASAQYNEFIALKLSGGLDLDAVAKSFSALLGRHEILRTSYHSDEQGLGYQVIGEHRDFSPVLLDVSGAGDPRLAVDELLEKEVRRPFDLSRDLMLRVTVVRVAQDEHVLLITLHHIASDGWSRTVLKRDFAAFYQHFTLGQALPEPLTVQFADYAAWQQSRQYQHKVREHLAYWRTQLDGLPQVHDLPLDSQRPALQTYDGARVNLSLTRAQSQGIKNLAREGKMTAFVVLQAVFATLLARFSQSRDIVMGTIVANREARVLEPMIGSFVNTLVLRSRFEQGMTFARLLKQSDEMIAQALAHQQVPFELLVDALQPQRTTAHQPLFQIALVYHSYERDQVSLPGVSLSSYPHEAVIAKFDLQLNVVEQAGQFELGWEYNTALFDPGTVTRLAQGFSQLLDSCLASPESGYEQLAIAGDGQALGFAAQQALTVADYPSEQTLHQMFEARAAASPDMPALEFGEQTLTYRELNARANQLAHALRAQQAVTADTLVALYLDRSLEMVVAILGVLKAGAAYVPIALDFPRERVAFLLEDTGAGTVISQEQYLSRLRDWSHGLARPPALLAADNPAATAEFSRSNPDVGSRPEDLAYVIYTSGTTGKPKGVMVPHAGVVNRIHWMQSQYPLTHEDRVLQKTPYTFDVSVWELLWANWVGAKIVMAPPGVHKEPQQLNRLITEKGISILHFVPSMLSGYCQYLQDAGERLPAAPRHIFCSGEALTAQHVRQYRRVSREHTGLHNLYGPTEASIDVSYFSHAQQREGNVPIGRAIDNTQLLVLDGQLQTVPPGAIGELYIGGAGLARGYLNREALTAERFIEHPQLNVRLYRTGDLVRWRADNELEYLGRNDFQVKIRGYRIELGEIENLLGRLAGVKQAVVIDREEQGSTYLAAYLVFEEGREPAQADLRDHLAGSLPDYMVPTTFTALDSLPLSVNGKLDRRALPAPQRQSEGAYRAPKTGLQRQLCGIWQDLLGLEQVGIEDNFFRIGGDSIISIQLVSRLRRAGLTVQVRDIFDAPTIAGLCRLLEQAQADGIAAEQGQLSGEFALLPVQRDFFAHAWQNPHYWNQAFMMRIPAGIETRVISRALTALAQQHDMLRCRFRRDVQYYDSQSTMADLVALDVSGLDESRLQAQLSQWQSGFDLDGGKLWQVAHLHAYPDGNDRLFFAFHHLIMDAVSWRILVEDMQTLLQGQTLPAKTSSYRQWVAAVSEYGQTRRQQLDYWHQVQVQQTALPGAEALTRTSFTLSEAHTRMLLREANQGYHTDINELLLSALSLALEETLGRKRNHLTLEGHGRETIEPGLDLSRTLGWFASLYPVCLQAGDGIAETIINTKEMLRAVPDKGIGYGALKDAGLLDAPPLPAIRFNYFGQLNDAGMWQVSGEKTGKSRDGENDNGLLLDINGAVRDNVLGFVLESRLARQQTGVFARAFESALVAVTEEASRAARDGGVNTPSDYPYVQLSPERLRALEQKYQFSDLYPASSLQQGFIHHHIQEPQDEAYRVQVLLDYRLALDVPAFKQAWQLASLRYPSLRVAFDWQGEPIQVITREASITEQQFCYLDLSGLNREQREQEITRIQARERARTFDLTRPGLLRLTLIKQDDQVFTVLKTSHHSISDGWSEGFLWQTVHGYYQALVRGQTPVVEADASYLLAQQYNARMQAQTQAYWLKAKQGFSEANDLSPMLNQGARLAGAGAPQHLEEQLQILRGDDYLRLKAMCGQQGITVNVALQFAWHKLLQAYTQDEQTIVGTTVSGRSMPVDNIESGVGLYINTLPLVVNWPEDASVAEVLQSVHLGVTDLNTYAAMPLAKLQSHGRRLFHSLLVFENYPFTPGGQAGADDFASKIRLRASAEKTDYPLTLLAFERGPSLELKLAYDQALLTGSQAKRLLAQLALVLGQISENVRQSHQALTLLAGDERDKVLYRWNRTDCDYPQHNTLQQQFERQVARTPDNIALEYGEQQLSYRQLNERANQLAHLIRQSVTGDAGTSLAPDTLIALYLDRSLEMVISILAVLKAGGAYVPLSPEYPQQRSAFIVEDTAAPLLLTQQQHLTALEDWCGSVAILAVDQDEVLQAFSGENPLAASGPEDLAYVIYTSGTTGRPKGVMVPHSGVVNRLHWMQMQYPLDAADKVLQKTPYTFDVSVWELLWANWVGARIVMAPPHVHTDPQALAALMAEKEVTTLHFVPSMLSGFCRYLADSGMALPAHISRVFCSGEALSTGQVREFDRVNGGGSGLYNLYGPTEASIDVSYFDCGQINTDLVPIGRAINNTRLLVLDKYLQPVPVGVPGELYIGGAGLARGYLNRAELTGQSFIENPFATANDKVRGYHRLYKTGDMVRWLAGGELDYLGRNDFQVKIRGHRIEPEEIRAALCRHEAVANAQVIARNNNLVAYVIADKQWLEAQRQRGAAFDDSRGQGRRALSRRLRQSLSLSLPGFMVPQQYVVVDVFPLTANGKLDRKALPDPAADPGVTCAGEQYVAPENETQVILSRIWQQLLGADRVGIEDNFFELGGDSILAIQVALRATEQQLPLTTRDIMAQPTIAALSAYLAGQGAEEERELLEI</sequence>
<dbReference type="Gene3D" id="1.10.1200.10">
    <property type="entry name" value="ACP-like"/>
    <property type="match status" value="3"/>
</dbReference>
<dbReference type="FunFam" id="3.40.50.980:FF:000001">
    <property type="entry name" value="Non-ribosomal peptide synthetase"/>
    <property type="match status" value="3"/>
</dbReference>
<evidence type="ECO:0000256" key="1">
    <source>
        <dbReference type="ARBA" id="ARBA00001957"/>
    </source>
</evidence>
<dbReference type="GO" id="GO:0031177">
    <property type="term" value="F:phosphopantetheine binding"/>
    <property type="evidence" value="ECO:0007669"/>
    <property type="project" value="InterPro"/>
</dbReference>
<dbReference type="Pfam" id="PF00296">
    <property type="entry name" value="Bac_luciferase"/>
    <property type="match status" value="1"/>
</dbReference>
<comment type="similarity">
    <text evidence="2">Belongs to the ATP-dependent AMP-binding enzyme family.</text>
</comment>
<evidence type="ECO:0000313" key="6">
    <source>
        <dbReference type="EMBL" id="WDE09241.1"/>
    </source>
</evidence>
<dbReference type="FunFam" id="1.10.1200.10:FF:000005">
    <property type="entry name" value="Nonribosomal peptide synthetase 1"/>
    <property type="match status" value="3"/>
</dbReference>
<evidence type="ECO:0000256" key="3">
    <source>
        <dbReference type="ARBA" id="ARBA00022450"/>
    </source>
</evidence>